<dbReference type="InterPro" id="IPR023405">
    <property type="entry name" value="Topo_IA_core_domain"/>
</dbReference>
<evidence type="ECO:0000256" key="3">
    <source>
        <dbReference type="ARBA" id="ARBA00012891"/>
    </source>
</evidence>
<feature type="domain" description="Toprim" evidence="12">
    <location>
        <begin position="2"/>
        <end position="133"/>
    </location>
</feature>
<comment type="similarity">
    <text evidence="2">Belongs to the type IA topoisomerase family.</text>
</comment>
<dbReference type="InterPro" id="IPR013824">
    <property type="entry name" value="Topo_IA_cen_sub1"/>
</dbReference>
<evidence type="ECO:0000256" key="9">
    <source>
        <dbReference type="ARBA" id="ARBA00032235"/>
    </source>
</evidence>
<dbReference type="InterPro" id="IPR000380">
    <property type="entry name" value="Topo_IA"/>
</dbReference>
<evidence type="ECO:0000313" key="14">
    <source>
        <dbReference type="EMBL" id="SFF34010.1"/>
    </source>
</evidence>
<evidence type="ECO:0000313" key="15">
    <source>
        <dbReference type="Proteomes" id="UP000199119"/>
    </source>
</evidence>
<dbReference type="STRING" id="1177982.SAMN04489711_1396"/>
<evidence type="ECO:0000256" key="6">
    <source>
        <dbReference type="ARBA" id="ARBA00023235"/>
    </source>
</evidence>
<evidence type="ECO:0000256" key="11">
    <source>
        <dbReference type="SAM" id="MobiDB-lite"/>
    </source>
</evidence>
<dbReference type="CDD" id="cd00186">
    <property type="entry name" value="TOP1Ac"/>
    <property type="match status" value="1"/>
</dbReference>
<dbReference type="InterPro" id="IPR034144">
    <property type="entry name" value="TOPRIM_TopoIII"/>
</dbReference>
<dbReference type="RefSeq" id="WP_245785347.1">
    <property type="nucleotide sequence ID" value="NZ_FONX01000039.1"/>
</dbReference>
<evidence type="ECO:0000256" key="2">
    <source>
        <dbReference type="ARBA" id="ARBA00009446"/>
    </source>
</evidence>
<dbReference type="EC" id="5.6.2.1" evidence="3"/>
<feature type="non-terminal residue" evidence="14">
    <location>
        <position position="563"/>
    </location>
</feature>
<keyword evidence="5" id="KW-0238">DNA-binding</keyword>
<evidence type="ECO:0000256" key="8">
    <source>
        <dbReference type="ARBA" id="ARBA00031985"/>
    </source>
</evidence>
<feature type="domain" description="Topo IA-type catalytic" evidence="13">
    <location>
        <begin position="150"/>
        <end position="563"/>
    </location>
</feature>
<protein>
    <recommendedName>
        <fullName evidence="3">DNA topoisomerase</fullName>
        <ecNumber evidence="3">5.6.2.1</ecNumber>
    </recommendedName>
    <alternativeName>
        <fullName evidence="10">Omega-protein</fullName>
    </alternativeName>
    <alternativeName>
        <fullName evidence="9">Relaxing enzyme</fullName>
    </alternativeName>
    <alternativeName>
        <fullName evidence="7">Swivelase</fullName>
    </alternativeName>
    <alternativeName>
        <fullName evidence="8">Untwisting enzyme</fullName>
    </alternativeName>
</protein>
<dbReference type="SMART" id="SM00493">
    <property type="entry name" value="TOPRIM"/>
    <property type="match status" value="1"/>
</dbReference>
<dbReference type="Gene3D" id="1.10.460.10">
    <property type="entry name" value="Topoisomerase I, domain 2"/>
    <property type="match status" value="1"/>
</dbReference>
<dbReference type="Pfam" id="PF01131">
    <property type="entry name" value="Topoisom_bac"/>
    <property type="match status" value="1"/>
</dbReference>
<dbReference type="PANTHER" id="PTHR11390">
    <property type="entry name" value="PROKARYOTIC DNA TOPOISOMERASE"/>
    <property type="match status" value="1"/>
</dbReference>
<dbReference type="InterPro" id="IPR003601">
    <property type="entry name" value="Topo_IA_2"/>
</dbReference>
<dbReference type="GO" id="GO:0006265">
    <property type="term" value="P:DNA topological change"/>
    <property type="evidence" value="ECO:0007669"/>
    <property type="project" value="InterPro"/>
</dbReference>
<dbReference type="Proteomes" id="UP000199119">
    <property type="component" value="Unassembled WGS sequence"/>
</dbReference>
<dbReference type="EMBL" id="FONX01000039">
    <property type="protein sequence ID" value="SFF34010.1"/>
    <property type="molecule type" value="Genomic_DNA"/>
</dbReference>
<dbReference type="PRINTS" id="PR00417">
    <property type="entry name" value="PRTPISMRASEI"/>
</dbReference>
<dbReference type="GO" id="GO:0006310">
    <property type="term" value="P:DNA recombination"/>
    <property type="evidence" value="ECO:0007669"/>
    <property type="project" value="TreeGrafter"/>
</dbReference>
<dbReference type="Gene3D" id="2.70.20.10">
    <property type="entry name" value="Topoisomerase I, domain 3"/>
    <property type="match status" value="1"/>
</dbReference>
<name>A0A1I2HXB9_9BURK</name>
<dbReference type="GO" id="GO:0003917">
    <property type="term" value="F:DNA topoisomerase type I (single strand cut, ATP-independent) activity"/>
    <property type="evidence" value="ECO:0007669"/>
    <property type="project" value="UniProtKB-EC"/>
</dbReference>
<accession>A0A1I2HXB9</accession>
<dbReference type="Gene3D" id="3.40.50.140">
    <property type="match status" value="1"/>
</dbReference>
<dbReference type="InterPro" id="IPR013826">
    <property type="entry name" value="Topo_IA_cen_sub3"/>
</dbReference>
<dbReference type="PANTHER" id="PTHR11390:SF21">
    <property type="entry name" value="DNA TOPOISOMERASE 3-ALPHA"/>
    <property type="match status" value="1"/>
</dbReference>
<evidence type="ECO:0000259" key="12">
    <source>
        <dbReference type="PROSITE" id="PS50880"/>
    </source>
</evidence>
<comment type="catalytic activity">
    <reaction evidence="1">
        <text>ATP-independent breakage of single-stranded DNA, followed by passage and rejoining.</text>
        <dbReference type="EC" id="5.6.2.1"/>
    </reaction>
</comment>
<evidence type="ECO:0000256" key="1">
    <source>
        <dbReference type="ARBA" id="ARBA00000213"/>
    </source>
</evidence>
<evidence type="ECO:0000256" key="5">
    <source>
        <dbReference type="ARBA" id="ARBA00023125"/>
    </source>
</evidence>
<dbReference type="GO" id="GO:0003677">
    <property type="term" value="F:DNA binding"/>
    <property type="evidence" value="ECO:0007669"/>
    <property type="project" value="UniProtKB-KW"/>
</dbReference>
<dbReference type="SMART" id="SM00437">
    <property type="entry name" value="TOP1Ac"/>
    <property type="match status" value="1"/>
</dbReference>
<dbReference type="AlphaFoldDB" id="A0A1I2HXB9"/>
<dbReference type="PROSITE" id="PS00396">
    <property type="entry name" value="TOPO_IA_1"/>
    <property type="match status" value="1"/>
</dbReference>
<dbReference type="CDD" id="cd03362">
    <property type="entry name" value="TOPRIM_TopoIA_TopoIII"/>
    <property type="match status" value="1"/>
</dbReference>
<sequence length="563" mass="62443">MTSLVIAEKPSVASDIAKALGGFQQRDGFWERDDIIISSAVGHLVEIVANEGENRPRGFAGLPVIPDPFGLEVIAGRESAFRTLQKLLRRQDVDMVYNACDAGREGELIFRLIIEKAGCTHLPTRRMWMQSMTKEALRDAYAVAMPGSEKDNLYRAARCRSEGDWLVGINGSRAMSEIFKAMSGRHESSSTGRVQTPTLAILVDREMAIKNFVPENYWEIHGAFATGAESYKGRWKGEANAPVEGQSEEEADAASSRFFDQARAREVLQRIDGQPVTLVEETTKPQASAPPSLFDLTTLQREANKIFKMSAKKTLEIAQSLYERHKVTTYPRTNSKHLPEDYIPTVNSVMNDLQGSPWGQHVKTIIDSDWVQPNKRIFDNAKIEDHFAIIPTGLLSDQLDQDERRIYELIVRRFIAAFFPSAEFDITKRITYIGSDAFYSSGKVMVAAGWMAVLGAFDEDGNRIGAGDKVLSAIAEGETPTVQAMELVSGVTKPPSRYSEAKLLGVMETAGKLVEDEELRAAMKDLGLGTPATRANIIETLKDDGTQHKPPKPKEPYARLIEN</sequence>
<evidence type="ECO:0000256" key="7">
    <source>
        <dbReference type="ARBA" id="ARBA00030003"/>
    </source>
</evidence>
<feature type="region of interest" description="Disordered" evidence="11">
    <location>
        <begin position="543"/>
        <end position="563"/>
    </location>
</feature>
<gene>
    <name evidence="14" type="ORF">SAMN04489711_1396</name>
</gene>
<dbReference type="PROSITE" id="PS52039">
    <property type="entry name" value="TOPO_IA_2"/>
    <property type="match status" value="1"/>
</dbReference>
<organism evidence="14 15">
    <name type="scientific">Paracidovorax wautersii</name>
    <dbReference type="NCBI Taxonomy" id="1177982"/>
    <lineage>
        <taxon>Bacteria</taxon>
        <taxon>Pseudomonadati</taxon>
        <taxon>Pseudomonadota</taxon>
        <taxon>Betaproteobacteria</taxon>
        <taxon>Burkholderiales</taxon>
        <taxon>Comamonadaceae</taxon>
        <taxon>Paracidovorax</taxon>
    </lineage>
</organism>
<evidence type="ECO:0000259" key="13">
    <source>
        <dbReference type="PROSITE" id="PS52039"/>
    </source>
</evidence>
<dbReference type="InterPro" id="IPR013497">
    <property type="entry name" value="Topo_IA_cen"/>
</dbReference>
<dbReference type="Gene3D" id="1.10.290.10">
    <property type="entry name" value="Topoisomerase I, domain 4"/>
    <property type="match status" value="1"/>
</dbReference>
<dbReference type="GO" id="GO:0006281">
    <property type="term" value="P:DNA repair"/>
    <property type="evidence" value="ECO:0007669"/>
    <property type="project" value="TreeGrafter"/>
</dbReference>
<reference evidence="15" key="1">
    <citation type="submission" date="2016-10" db="EMBL/GenBank/DDBJ databases">
        <authorList>
            <person name="Varghese N."/>
            <person name="Submissions S."/>
        </authorList>
    </citation>
    <scope>NUCLEOTIDE SEQUENCE [LARGE SCALE GENOMIC DNA]</scope>
    <source>
        <strain evidence="15">DSM 27981</strain>
    </source>
</reference>
<dbReference type="InterPro" id="IPR023406">
    <property type="entry name" value="Topo_IA_AS"/>
</dbReference>
<keyword evidence="15" id="KW-1185">Reference proteome</keyword>
<keyword evidence="6 14" id="KW-0413">Isomerase</keyword>
<dbReference type="SUPFAM" id="SSF56712">
    <property type="entry name" value="Prokaryotic type I DNA topoisomerase"/>
    <property type="match status" value="1"/>
</dbReference>
<dbReference type="GO" id="GO:0043597">
    <property type="term" value="C:cytoplasmic replication fork"/>
    <property type="evidence" value="ECO:0007669"/>
    <property type="project" value="TreeGrafter"/>
</dbReference>
<dbReference type="PROSITE" id="PS50880">
    <property type="entry name" value="TOPRIM"/>
    <property type="match status" value="1"/>
</dbReference>
<dbReference type="InterPro" id="IPR003602">
    <property type="entry name" value="Topo_IA_DNA-bd_dom"/>
</dbReference>
<dbReference type="SMART" id="SM00436">
    <property type="entry name" value="TOP1Bc"/>
    <property type="match status" value="1"/>
</dbReference>
<dbReference type="InterPro" id="IPR006171">
    <property type="entry name" value="TOPRIM_dom"/>
</dbReference>
<keyword evidence="4" id="KW-0799">Topoisomerase</keyword>
<dbReference type="InterPro" id="IPR013825">
    <property type="entry name" value="Topo_IA_cen_sub2"/>
</dbReference>
<proteinExistence type="inferred from homology"/>
<dbReference type="Pfam" id="PF01751">
    <property type="entry name" value="Toprim"/>
    <property type="match status" value="1"/>
</dbReference>
<evidence type="ECO:0000256" key="4">
    <source>
        <dbReference type="ARBA" id="ARBA00023029"/>
    </source>
</evidence>
<evidence type="ECO:0000256" key="10">
    <source>
        <dbReference type="ARBA" id="ARBA00032877"/>
    </source>
</evidence>